<comment type="caution">
    <text evidence="3">The sequence shown here is derived from an EMBL/GenBank/DDBJ whole genome shotgun (WGS) entry which is preliminary data.</text>
</comment>
<evidence type="ECO:0000256" key="2">
    <source>
        <dbReference type="SAM" id="SignalP"/>
    </source>
</evidence>
<dbReference type="Proteomes" id="UP001149813">
    <property type="component" value="Unassembled WGS sequence"/>
</dbReference>
<proteinExistence type="predicted"/>
<keyword evidence="4" id="KW-1185">Reference proteome</keyword>
<dbReference type="AlphaFoldDB" id="A0A9W8CQG0"/>
<evidence type="ECO:0000256" key="1">
    <source>
        <dbReference type="SAM" id="Phobius"/>
    </source>
</evidence>
<evidence type="ECO:0000313" key="3">
    <source>
        <dbReference type="EMBL" id="KAJ1720073.1"/>
    </source>
</evidence>
<accession>A0A9W8CQG0</accession>
<gene>
    <name evidence="3" type="ORF">LPJ53_005258</name>
</gene>
<name>A0A9W8CQG0_9FUNG</name>
<keyword evidence="1" id="KW-0472">Membrane</keyword>
<sequence length="100" mass="11779">MPVAVFVMAMWLLALFRAASEWLRYARCDKRRYYRLFSPVLMLFVTGCLVANLIQLYFMFFVRAQWQTPFWGSQAPKDAPWLMFRTAADTAIVALFLVVR</sequence>
<feature type="non-terminal residue" evidence="3">
    <location>
        <position position="100"/>
    </location>
</feature>
<reference evidence="3" key="1">
    <citation type="submission" date="2022-07" db="EMBL/GenBank/DDBJ databases">
        <title>Phylogenomic reconstructions and comparative analyses of Kickxellomycotina fungi.</title>
        <authorList>
            <person name="Reynolds N.K."/>
            <person name="Stajich J.E."/>
            <person name="Barry K."/>
            <person name="Grigoriev I.V."/>
            <person name="Crous P."/>
            <person name="Smith M.E."/>
        </authorList>
    </citation>
    <scope>NUCLEOTIDE SEQUENCE</scope>
    <source>
        <strain evidence="3">NBRC 32514</strain>
    </source>
</reference>
<feature type="signal peptide" evidence="2">
    <location>
        <begin position="1"/>
        <end position="20"/>
    </location>
</feature>
<evidence type="ECO:0000313" key="4">
    <source>
        <dbReference type="Proteomes" id="UP001149813"/>
    </source>
</evidence>
<feature type="chain" id="PRO_5040795150" evidence="2">
    <location>
        <begin position="21"/>
        <end position="100"/>
    </location>
</feature>
<protein>
    <submittedName>
        <fullName evidence="3">Uncharacterized protein</fullName>
    </submittedName>
</protein>
<feature type="transmembrane region" description="Helical" evidence="1">
    <location>
        <begin position="36"/>
        <end position="62"/>
    </location>
</feature>
<organism evidence="3 4">
    <name type="scientific">Coemansia erecta</name>
    <dbReference type="NCBI Taxonomy" id="147472"/>
    <lineage>
        <taxon>Eukaryota</taxon>
        <taxon>Fungi</taxon>
        <taxon>Fungi incertae sedis</taxon>
        <taxon>Zoopagomycota</taxon>
        <taxon>Kickxellomycotina</taxon>
        <taxon>Kickxellomycetes</taxon>
        <taxon>Kickxellales</taxon>
        <taxon>Kickxellaceae</taxon>
        <taxon>Coemansia</taxon>
    </lineage>
</organism>
<keyword evidence="1" id="KW-0812">Transmembrane</keyword>
<feature type="transmembrane region" description="Helical" evidence="1">
    <location>
        <begin position="82"/>
        <end position="99"/>
    </location>
</feature>
<keyword evidence="2" id="KW-0732">Signal</keyword>
<dbReference type="EMBL" id="JANBOJ010000301">
    <property type="protein sequence ID" value="KAJ1720073.1"/>
    <property type="molecule type" value="Genomic_DNA"/>
</dbReference>
<keyword evidence="1" id="KW-1133">Transmembrane helix</keyword>